<dbReference type="GO" id="GO:0016491">
    <property type="term" value="F:oxidoreductase activity"/>
    <property type="evidence" value="ECO:0007669"/>
    <property type="project" value="TreeGrafter"/>
</dbReference>
<organism evidence="2 3">
    <name type="scientific">Porcisia hertigi</name>
    <dbReference type="NCBI Taxonomy" id="2761500"/>
    <lineage>
        <taxon>Eukaryota</taxon>
        <taxon>Discoba</taxon>
        <taxon>Euglenozoa</taxon>
        <taxon>Kinetoplastea</taxon>
        <taxon>Metakinetoplastina</taxon>
        <taxon>Trypanosomatida</taxon>
        <taxon>Trypanosomatidae</taxon>
        <taxon>Leishmaniinae</taxon>
        <taxon>Porcisia</taxon>
    </lineage>
</organism>
<feature type="chain" id="PRO_5032521895" description="Selenoprotein F/M domain-containing protein" evidence="1">
    <location>
        <begin position="19"/>
        <end position="169"/>
    </location>
</feature>
<keyword evidence="1" id="KW-0732">Signal</keyword>
<feature type="signal peptide" evidence="1">
    <location>
        <begin position="1"/>
        <end position="18"/>
    </location>
</feature>
<dbReference type="GeneID" id="94289347"/>
<evidence type="ECO:0000256" key="1">
    <source>
        <dbReference type="SAM" id="SignalP"/>
    </source>
</evidence>
<dbReference type="GO" id="GO:0005788">
    <property type="term" value="C:endoplasmic reticulum lumen"/>
    <property type="evidence" value="ECO:0007669"/>
    <property type="project" value="TreeGrafter"/>
</dbReference>
<dbReference type="AlphaFoldDB" id="A0A836IAB4"/>
<evidence type="ECO:0008006" key="4">
    <source>
        <dbReference type="Google" id="ProtNLM"/>
    </source>
</evidence>
<comment type="caution">
    <text evidence="2">The sequence shown here is derived from an EMBL/GenBank/DDBJ whole genome shotgun (WGS) entry which is preliminary data.</text>
</comment>
<dbReference type="PANTHER" id="PTHR13077">
    <property type="entry name" value="SELENOPROTEIN F"/>
    <property type="match status" value="1"/>
</dbReference>
<keyword evidence="3" id="KW-1185">Reference proteome</keyword>
<gene>
    <name evidence="2" type="ORF">JKF63_03250</name>
</gene>
<protein>
    <recommendedName>
        <fullName evidence="4">Selenoprotein F/M domain-containing protein</fullName>
    </recommendedName>
</protein>
<dbReference type="Proteomes" id="UP000674318">
    <property type="component" value="Unassembled WGS sequence"/>
</dbReference>
<proteinExistence type="predicted"/>
<evidence type="ECO:0000313" key="3">
    <source>
        <dbReference type="Proteomes" id="UP000674318"/>
    </source>
</evidence>
<reference evidence="2 3" key="1">
    <citation type="submission" date="2021-02" db="EMBL/GenBank/DDBJ databases">
        <title>Porcisia hertigi Genome sequencing and assembly.</title>
        <authorList>
            <person name="Almutairi H."/>
            <person name="Gatherer D."/>
        </authorList>
    </citation>
    <scope>NUCLEOTIDE SEQUENCE [LARGE SCALE GENOMIC DNA]</scope>
    <source>
        <strain evidence="2 3">C119</strain>
    </source>
</reference>
<dbReference type="OrthoDB" id="1910009at2759"/>
<dbReference type="RefSeq" id="XP_067756060.1">
    <property type="nucleotide sequence ID" value="XM_067899270.1"/>
</dbReference>
<dbReference type="EMBL" id="JAFJZO010000027">
    <property type="protein sequence ID" value="KAG5501437.1"/>
    <property type="molecule type" value="Genomic_DNA"/>
</dbReference>
<name>A0A836IAB4_9TRYP</name>
<sequence>MRLTTLALLCLIVALLNGIAPRPSKAAADTASDCSELGFEKNVVRCSACAKLFLLTQSTELRQECEGCCTLDERGSAADDEVTYTSARIEGRGITHLIALSTVDGLALFMRKYKMEPYFKKISIVEKSSSLFPAVVLIGRDPKQTLTMRITGWSAETLHDLFRRKIRVE</sequence>
<dbReference type="KEGG" id="phet:94289347"/>
<evidence type="ECO:0000313" key="2">
    <source>
        <dbReference type="EMBL" id="KAG5501437.1"/>
    </source>
</evidence>
<accession>A0A836IAB4</accession>
<dbReference type="PANTHER" id="PTHR13077:SF6">
    <property type="entry name" value="SELENOPROTEIN F"/>
    <property type="match status" value="1"/>
</dbReference>
<dbReference type="InterPro" id="IPR039992">
    <property type="entry name" value="Sep15_SelM"/>
</dbReference>